<organism evidence="2 3">
    <name type="scientific">Habropoda laboriosa</name>
    <dbReference type="NCBI Taxonomy" id="597456"/>
    <lineage>
        <taxon>Eukaryota</taxon>
        <taxon>Metazoa</taxon>
        <taxon>Ecdysozoa</taxon>
        <taxon>Arthropoda</taxon>
        <taxon>Hexapoda</taxon>
        <taxon>Insecta</taxon>
        <taxon>Pterygota</taxon>
        <taxon>Neoptera</taxon>
        <taxon>Endopterygota</taxon>
        <taxon>Hymenoptera</taxon>
        <taxon>Apocrita</taxon>
        <taxon>Aculeata</taxon>
        <taxon>Apoidea</taxon>
        <taxon>Anthophila</taxon>
        <taxon>Apidae</taxon>
        <taxon>Habropoda</taxon>
    </lineage>
</organism>
<dbReference type="EMBL" id="KQ414657">
    <property type="protein sequence ID" value="KOC65735.1"/>
    <property type="molecule type" value="Genomic_DNA"/>
</dbReference>
<feature type="region of interest" description="Disordered" evidence="1">
    <location>
        <begin position="125"/>
        <end position="155"/>
    </location>
</feature>
<keyword evidence="3" id="KW-1185">Reference proteome</keyword>
<feature type="compositionally biased region" description="Basic residues" evidence="1">
    <location>
        <begin position="139"/>
        <end position="148"/>
    </location>
</feature>
<sequence>MSETHFANINQSLKHKQKNEKRDSFKRTQTLRRNPFEYSSTQTISEKNKNLGKSQGKNKEQKKRKQNANLDSTSSSTSRDKSSNIGQKIYLWCAQCCRRKKSKITEVRKSKKGFCKRLKKKFKKKKQTTFSRFKDSKERKKSMKKKKGHPSDTSVRTFEMGQDEQLIKDFVPEMDFTKSCCYLCAKSTMAIAAAMSNKTDKLHMSVQASIKERLTSDKSCSPEIHVRTVQSSVKVKMRDMSTLHPERKKSKKKKAKLNLKKLNNMIPKIKFPMYPKVRTVACETDKSMRCNNIPQCRAKRGTHCVTETNITKNDIT</sequence>
<dbReference type="STRING" id="597456.A0A0L7R4C5"/>
<protein>
    <submittedName>
        <fullName evidence="2">Uncharacterized protein</fullName>
    </submittedName>
</protein>
<evidence type="ECO:0000256" key="1">
    <source>
        <dbReference type="SAM" id="MobiDB-lite"/>
    </source>
</evidence>
<name>A0A0L7R4C5_9HYME</name>
<evidence type="ECO:0000313" key="2">
    <source>
        <dbReference type="EMBL" id="KOC65735.1"/>
    </source>
</evidence>
<accession>A0A0L7R4C5</accession>
<reference evidence="2 3" key="1">
    <citation type="submission" date="2015-07" db="EMBL/GenBank/DDBJ databases">
        <title>The genome of Habropoda laboriosa.</title>
        <authorList>
            <person name="Pan H."/>
            <person name="Kapheim K."/>
        </authorList>
    </citation>
    <scope>NUCLEOTIDE SEQUENCE [LARGE SCALE GENOMIC DNA]</scope>
    <source>
        <strain evidence="2">0110345459</strain>
    </source>
</reference>
<feature type="compositionally biased region" description="Polar residues" evidence="1">
    <location>
        <begin position="1"/>
        <end position="12"/>
    </location>
</feature>
<evidence type="ECO:0000313" key="3">
    <source>
        <dbReference type="Proteomes" id="UP000053825"/>
    </source>
</evidence>
<dbReference type="Proteomes" id="UP000053825">
    <property type="component" value="Unassembled WGS sequence"/>
</dbReference>
<proteinExistence type="predicted"/>
<feature type="compositionally biased region" description="Polar residues" evidence="1">
    <location>
        <begin position="27"/>
        <end position="55"/>
    </location>
</feature>
<gene>
    <name evidence="2" type="ORF">WH47_10197</name>
</gene>
<dbReference type="AlphaFoldDB" id="A0A0L7R4C5"/>
<feature type="region of interest" description="Disordered" evidence="1">
    <location>
        <begin position="1"/>
        <end position="82"/>
    </location>
</feature>